<sequence>MLLFFFYIAILQCTKYRPAVINHIFSMILHYPQALSLTEKNAPLPTGNRDVLRTSYFYAKNKL</sequence>
<dbReference type="EMBL" id="CP009285">
    <property type="protein sequence ID" value="AIQ61215.1"/>
    <property type="molecule type" value="Genomic_DNA"/>
</dbReference>
<dbReference type="KEGG" id="pbd:PBOR_33190"/>
<keyword evidence="2" id="KW-1185">Reference proteome</keyword>
<evidence type="ECO:0000313" key="2">
    <source>
        <dbReference type="Proteomes" id="UP000029518"/>
    </source>
</evidence>
<dbReference type="HOGENOM" id="CLU_2881577_0_0_9"/>
<dbReference type="AlphaFoldDB" id="A0A089LM96"/>
<evidence type="ECO:0000313" key="1">
    <source>
        <dbReference type="EMBL" id="AIQ61215.1"/>
    </source>
</evidence>
<dbReference type="Proteomes" id="UP000029518">
    <property type="component" value="Chromosome"/>
</dbReference>
<organism evidence="1 2">
    <name type="scientific">Paenibacillus borealis</name>
    <dbReference type="NCBI Taxonomy" id="160799"/>
    <lineage>
        <taxon>Bacteria</taxon>
        <taxon>Bacillati</taxon>
        <taxon>Bacillota</taxon>
        <taxon>Bacilli</taxon>
        <taxon>Bacillales</taxon>
        <taxon>Paenibacillaceae</taxon>
        <taxon>Paenibacillus</taxon>
    </lineage>
</organism>
<protein>
    <submittedName>
        <fullName evidence="1">Uncharacterized protein</fullName>
    </submittedName>
</protein>
<reference evidence="1" key="1">
    <citation type="submission" date="2014-08" db="EMBL/GenBank/DDBJ databases">
        <title>Comparative genomics of the Paenibacillus odorifer group.</title>
        <authorList>
            <person name="den Bakker H.C."/>
            <person name="Tsai Y.-C.Y.-C."/>
            <person name="Martin N."/>
            <person name="Korlach J."/>
            <person name="Wiedmann M."/>
        </authorList>
    </citation>
    <scope>NUCLEOTIDE SEQUENCE [LARGE SCALE GENOMIC DNA]</scope>
    <source>
        <strain evidence="1">DSM 13188</strain>
    </source>
</reference>
<gene>
    <name evidence="1" type="ORF">PBOR_33190</name>
</gene>
<accession>A0A089LM96</accession>
<name>A0A089LM96_PAEBO</name>
<proteinExistence type="predicted"/>